<dbReference type="InterPro" id="IPR051650">
    <property type="entry name" value="SL_signaling_regulator"/>
</dbReference>
<keyword evidence="3" id="KW-0805">Transcription regulation</keyword>
<evidence type="ECO:0000256" key="1">
    <source>
        <dbReference type="ARBA" id="ARBA00008675"/>
    </source>
</evidence>
<keyword evidence="4" id="KW-0804">Transcription</keyword>
<gene>
    <name evidence="8" type="ORF">OPV22_026916</name>
</gene>
<dbReference type="Gene3D" id="3.40.50.300">
    <property type="entry name" value="P-loop containing nucleotide triphosphate hydrolases"/>
    <property type="match status" value="1"/>
</dbReference>
<dbReference type="PANTHER" id="PTHR43572">
    <property type="entry name" value="CHAPERONE PROTEIN CLPD, CHLOROPLASTIC"/>
    <property type="match status" value="1"/>
</dbReference>
<evidence type="ECO:0000256" key="3">
    <source>
        <dbReference type="ARBA" id="ARBA00023015"/>
    </source>
</evidence>
<name>A0AAV8Q625_ENSVE</name>
<dbReference type="InterPro" id="IPR036628">
    <property type="entry name" value="Clp_N_dom_sf"/>
</dbReference>
<dbReference type="Gene3D" id="1.10.1780.10">
    <property type="entry name" value="Clp, N-terminal domain"/>
    <property type="match status" value="1"/>
</dbReference>
<dbReference type="PROSITE" id="PS51903">
    <property type="entry name" value="CLP_R"/>
    <property type="match status" value="1"/>
</dbReference>
<evidence type="ECO:0000256" key="6">
    <source>
        <dbReference type="SAM" id="MobiDB-lite"/>
    </source>
</evidence>
<dbReference type="GO" id="GO:0005524">
    <property type="term" value="F:ATP binding"/>
    <property type="evidence" value="ECO:0007669"/>
    <property type="project" value="InterPro"/>
</dbReference>
<dbReference type="SUPFAM" id="SSF81923">
    <property type="entry name" value="Double Clp-N motif"/>
    <property type="match status" value="1"/>
</dbReference>
<evidence type="ECO:0000256" key="2">
    <source>
        <dbReference type="ARBA" id="ARBA00022737"/>
    </source>
</evidence>
<evidence type="ECO:0000256" key="4">
    <source>
        <dbReference type="ARBA" id="ARBA00023163"/>
    </source>
</evidence>
<feature type="domain" description="Clp R" evidence="7">
    <location>
        <begin position="8"/>
        <end position="166"/>
    </location>
</feature>
<dbReference type="AlphaFoldDB" id="A0AAV8Q625"/>
<accession>A0AAV8Q625</accession>
<dbReference type="GO" id="GO:0016887">
    <property type="term" value="F:ATP hydrolysis activity"/>
    <property type="evidence" value="ECO:0007669"/>
    <property type="project" value="InterPro"/>
</dbReference>
<comment type="caution">
    <text evidence="8">The sequence shown here is derived from an EMBL/GenBank/DDBJ whole genome shotgun (WGS) entry which is preliminary data.</text>
</comment>
<dbReference type="Pfam" id="PF02861">
    <property type="entry name" value="Clp_N"/>
    <property type="match status" value="1"/>
</dbReference>
<reference evidence="8 9" key="1">
    <citation type="submission" date="2022-12" db="EMBL/GenBank/DDBJ databases">
        <title>Chromosome-scale assembly of the Ensete ventricosum genome.</title>
        <authorList>
            <person name="Dussert Y."/>
            <person name="Stocks J."/>
            <person name="Wendawek A."/>
            <person name="Woldeyes F."/>
            <person name="Nichols R.A."/>
            <person name="Borrell J.S."/>
        </authorList>
    </citation>
    <scope>NUCLEOTIDE SEQUENCE [LARGE SCALE GENOMIC DNA]</scope>
    <source>
        <strain evidence="9">cv. Maze</strain>
        <tissue evidence="8">Seeds</tissue>
    </source>
</reference>
<protein>
    <recommendedName>
        <fullName evidence="7">Clp R domain-containing protein</fullName>
    </recommendedName>
</protein>
<dbReference type="InterPro" id="IPR058680">
    <property type="entry name" value="NBD_SMAX1-like"/>
</dbReference>
<evidence type="ECO:0000313" key="8">
    <source>
        <dbReference type="EMBL" id="KAJ8464364.1"/>
    </source>
</evidence>
<organism evidence="8 9">
    <name type="scientific">Ensete ventricosum</name>
    <name type="common">Abyssinian banana</name>
    <name type="synonym">Musa ensete</name>
    <dbReference type="NCBI Taxonomy" id="4639"/>
    <lineage>
        <taxon>Eukaryota</taxon>
        <taxon>Viridiplantae</taxon>
        <taxon>Streptophyta</taxon>
        <taxon>Embryophyta</taxon>
        <taxon>Tracheophyta</taxon>
        <taxon>Spermatophyta</taxon>
        <taxon>Magnoliopsida</taxon>
        <taxon>Liliopsida</taxon>
        <taxon>Zingiberales</taxon>
        <taxon>Musaceae</taxon>
        <taxon>Ensete</taxon>
    </lineage>
</organism>
<dbReference type="Pfam" id="PF07724">
    <property type="entry name" value="AAA_2"/>
    <property type="match status" value="1"/>
</dbReference>
<keyword evidence="2 5" id="KW-0677">Repeat</keyword>
<keyword evidence="9" id="KW-1185">Reference proteome</keyword>
<evidence type="ECO:0000313" key="9">
    <source>
        <dbReference type="Proteomes" id="UP001222027"/>
    </source>
</evidence>
<dbReference type="EMBL" id="JAQQAF010000008">
    <property type="protein sequence ID" value="KAJ8464364.1"/>
    <property type="molecule type" value="Genomic_DNA"/>
</dbReference>
<feature type="region of interest" description="Disordered" evidence="6">
    <location>
        <begin position="483"/>
        <end position="515"/>
    </location>
</feature>
<feature type="compositionally biased region" description="Low complexity" evidence="6">
    <location>
        <begin position="506"/>
        <end position="515"/>
    </location>
</feature>
<dbReference type="InterPro" id="IPR004176">
    <property type="entry name" value="Clp_R_N"/>
</dbReference>
<sequence length="764" mass="84650">MRTGSCGVQQGLTPEAASVVRQAVNLARRRGHTQVTPLHVANTMLSPPTGLLRAACLRSHSHPLRCKALELCFNVALNRLPASAPYQARHHLPSLSNALVAAFKRAQANHRRGCVEAQQPALLAVKIELEQLVVSILDDPSVSRVMREAGFCSTQVKSNVEQAIPTETFAATPPQASTTKPAAPGVKDDDVVSVVEALVSMGRRSLVVVGECSDTIDAVVRGVIDRVDRGEVPVQLRNAEFITLPLFSFRHMSRGEVDHKVAELRCLLRSCCVGRGVVLYLGNLTWISQYRVSSGEKETSPFCPVEHAVMEISSLVCEGVGVESSSRRLWLLGTATYQTYMRCRIGQPSLETLWGLQPLTIPSDSLGLSLKCESSHHAAAAPTLPSWLQQYQEENRRRTGDDQSCRVLEDPCRRWNSMCSSALKSQHKPSDPTFNFSSASPCDSSSSSISSYDQCPPSLHQNQQHWLLQLEVTDPCNGYQFRSSESTEQGFERDSRSSIPYVNLDSNPNSSASSSTMEMEYIPKFKELNAENLKILCSALEQKVPWQQEIIPEIASSILQCRAGMTKRKEKSRSNYENKEETWLFFQGGDGEAKKRVAKELASLVFCSKTNFVSISLSSISSPHSNSRKRFREDASHGHLRRLYEAINENPHRVIFIEDTEQADYHTQAGIKTVIERGRVRSYGGEEVGVSDAIIILSCKSFFNPPAKYKAPKSDDEKEVKLHLPLDLNHCASSDDDDDDGGVDDVLLPEMVDRAFCFELPEDL</sequence>
<dbReference type="Proteomes" id="UP001222027">
    <property type="component" value="Unassembled WGS sequence"/>
</dbReference>
<proteinExistence type="inferred from homology"/>
<dbReference type="InterPro" id="IPR003959">
    <property type="entry name" value="ATPase_AAA_core"/>
</dbReference>
<dbReference type="InterPro" id="IPR027417">
    <property type="entry name" value="P-loop_NTPase"/>
</dbReference>
<dbReference type="SUPFAM" id="SSF52540">
    <property type="entry name" value="P-loop containing nucleoside triphosphate hydrolases"/>
    <property type="match status" value="1"/>
</dbReference>
<dbReference type="Pfam" id="PF23569">
    <property type="entry name" value="NBD_SMAX1"/>
    <property type="match status" value="1"/>
</dbReference>
<evidence type="ECO:0000259" key="7">
    <source>
        <dbReference type="PROSITE" id="PS51903"/>
    </source>
</evidence>
<dbReference type="PANTHER" id="PTHR43572:SF31">
    <property type="entry name" value="PROTEIN SMAX1-LIKE 3"/>
    <property type="match status" value="1"/>
</dbReference>
<comment type="similarity">
    <text evidence="1">Belongs to the ClpA/ClpB family.</text>
</comment>
<evidence type="ECO:0000256" key="5">
    <source>
        <dbReference type="PROSITE-ProRule" id="PRU01251"/>
    </source>
</evidence>